<keyword evidence="2" id="KW-1185">Reference proteome</keyword>
<dbReference type="NCBIfam" id="TIGR03292">
    <property type="entry name" value="PhnH_redo"/>
    <property type="match status" value="1"/>
</dbReference>
<comment type="caution">
    <text evidence="1">The sequence shown here is derived from an EMBL/GenBank/DDBJ whole genome shotgun (WGS) entry which is preliminary data.</text>
</comment>
<evidence type="ECO:0000313" key="2">
    <source>
        <dbReference type="Proteomes" id="UP000615455"/>
    </source>
</evidence>
<dbReference type="EMBL" id="BMHE01000011">
    <property type="protein sequence ID" value="GFZ79989.1"/>
    <property type="molecule type" value="Genomic_DNA"/>
</dbReference>
<dbReference type="PIRSF" id="PIRSF020680">
    <property type="entry name" value="PhnH"/>
    <property type="match status" value="1"/>
</dbReference>
<dbReference type="RefSeq" id="WP_189012289.1">
    <property type="nucleotide sequence ID" value="NZ_BMHE01000011.1"/>
</dbReference>
<reference evidence="2" key="1">
    <citation type="journal article" date="2019" name="Int. J. Syst. Evol. Microbiol.">
        <title>The Global Catalogue of Microorganisms (GCM) 10K type strain sequencing project: providing services to taxonomists for standard genome sequencing and annotation.</title>
        <authorList>
            <consortium name="The Broad Institute Genomics Platform"/>
            <consortium name="The Broad Institute Genome Sequencing Center for Infectious Disease"/>
            <person name="Wu L."/>
            <person name="Ma J."/>
        </authorList>
    </citation>
    <scope>NUCLEOTIDE SEQUENCE [LARGE SCALE GENOMIC DNA]</scope>
    <source>
        <strain evidence="2">CGMCC 1.15043</strain>
    </source>
</reference>
<dbReference type="Gene3D" id="3.40.50.11310">
    <property type="entry name" value="Bacterial phosphonate metabolism protein PhnH"/>
    <property type="match status" value="1"/>
</dbReference>
<dbReference type="GO" id="GO:0016829">
    <property type="term" value="F:lyase activity"/>
    <property type="evidence" value="ECO:0007669"/>
    <property type="project" value="UniProtKB-KW"/>
</dbReference>
<dbReference type="InterPro" id="IPR008772">
    <property type="entry name" value="Phosphonate_metab_PhnH"/>
</dbReference>
<gene>
    <name evidence="1" type="primary">phnH</name>
    <name evidence="1" type="ORF">GCM10008018_26890</name>
</gene>
<dbReference type="Proteomes" id="UP000615455">
    <property type="component" value="Unassembled WGS sequence"/>
</dbReference>
<dbReference type="InterPro" id="IPR038058">
    <property type="entry name" value="PhnH-like_sp"/>
</dbReference>
<protein>
    <submittedName>
        <fullName evidence="1">Phosphonate C-P lyase system protein PhnH</fullName>
    </submittedName>
</protein>
<sequence length="198" mass="22004">MSLDFIHDIQRAYRKLIDSQSRPGTLSDLAEEAGELALDKGCLPATLVLAEMLLDTEVSFNVFSERKVQVTQLFKQMSYARETEASEADFIFVLSDAQQGDLQQALEMAKIGNLSDPHFSATLIIEVESLSEGRKLRLSGPGIQSFTNAQVLASEGWLDIRAERNAEYPLGLDCLFVDTKHRLLALPRTTQVLVEEVS</sequence>
<evidence type="ECO:0000313" key="1">
    <source>
        <dbReference type="EMBL" id="GFZ79989.1"/>
    </source>
</evidence>
<dbReference type="SUPFAM" id="SSF159709">
    <property type="entry name" value="PhnH-like"/>
    <property type="match status" value="1"/>
</dbReference>
<proteinExistence type="predicted"/>
<name>A0ABQ1ENI9_9BACL</name>
<dbReference type="Pfam" id="PF05845">
    <property type="entry name" value="PhnH"/>
    <property type="match status" value="1"/>
</dbReference>
<keyword evidence="1" id="KW-0456">Lyase</keyword>
<organism evidence="1 2">
    <name type="scientific">Paenibacillus marchantiophytorum</name>
    <dbReference type="NCBI Taxonomy" id="1619310"/>
    <lineage>
        <taxon>Bacteria</taxon>
        <taxon>Bacillati</taxon>
        <taxon>Bacillota</taxon>
        <taxon>Bacilli</taxon>
        <taxon>Bacillales</taxon>
        <taxon>Paenibacillaceae</taxon>
        <taxon>Paenibacillus</taxon>
    </lineage>
</organism>
<accession>A0ABQ1ENI9</accession>